<evidence type="ECO:0000313" key="1">
    <source>
        <dbReference type="EMBL" id="MFC5711471.1"/>
    </source>
</evidence>
<keyword evidence="1" id="KW-0808">Transferase</keyword>
<dbReference type="Gene3D" id="3.90.550.10">
    <property type="entry name" value="Spore Coat Polysaccharide Biosynthesis Protein SpsA, Chain A"/>
    <property type="match status" value="1"/>
</dbReference>
<dbReference type="Pfam" id="PF11316">
    <property type="entry name" value="Rhamno_transf"/>
    <property type="match status" value="1"/>
</dbReference>
<organism evidence="1 2">
    <name type="scientific">Thalassorhabdus alkalitolerans</name>
    <dbReference type="NCBI Taxonomy" id="2282697"/>
    <lineage>
        <taxon>Bacteria</taxon>
        <taxon>Bacillati</taxon>
        <taxon>Bacillota</taxon>
        <taxon>Bacilli</taxon>
        <taxon>Bacillales</taxon>
        <taxon>Bacillaceae</taxon>
        <taxon>Thalassorhabdus</taxon>
    </lineage>
</organism>
<keyword evidence="1" id="KW-0328">Glycosyltransferase</keyword>
<keyword evidence="2" id="KW-1185">Reference proteome</keyword>
<dbReference type="EMBL" id="JBHSOZ010000002">
    <property type="protein sequence ID" value="MFC5711471.1"/>
    <property type="molecule type" value="Genomic_DNA"/>
</dbReference>
<dbReference type="RefSeq" id="WP_385937775.1">
    <property type="nucleotide sequence ID" value="NZ_JBHSOZ010000002.1"/>
</dbReference>
<dbReference type="InterPro" id="IPR021466">
    <property type="entry name" value="Put_rhamnosyl_transferase"/>
</dbReference>
<dbReference type="InterPro" id="IPR029044">
    <property type="entry name" value="Nucleotide-diphossugar_trans"/>
</dbReference>
<evidence type="ECO:0000313" key="2">
    <source>
        <dbReference type="Proteomes" id="UP001596142"/>
    </source>
</evidence>
<sequence length="251" mass="29994">MPKKKILVSIAFNNWGLQDKEEKRLTKEWIDYRMEVFQTFTLKSLKNQTNQDFITFVQYDQRSEELVQDALNQYEELPENVKFVKKSAFNTLVNKEVEGHDYFYLVRIDSDDMYHKDHIEYLHQHDPTNSDTVVITNKVGYIYDAPQDRLATIDLPSPPFYTIIYDANEYLEGKRIKLKGHLSVQELPHEEITDRRYLVIIHQSNTSTSFENAYDKQEIEDTAEKEEILEWFFGKKKVSWMDKLKSKLFKR</sequence>
<name>A0ABW0YIH2_9BACI</name>
<dbReference type="CDD" id="cd00761">
    <property type="entry name" value="Glyco_tranf_GTA_type"/>
    <property type="match status" value="1"/>
</dbReference>
<gene>
    <name evidence="1" type="ORF">ACFPU1_01610</name>
</gene>
<accession>A0ABW0YIH2</accession>
<proteinExistence type="predicted"/>
<comment type="caution">
    <text evidence="1">The sequence shown here is derived from an EMBL/GenBank/DDBJ whole genome shotgun (WGS) entry which is preliminary data.</text>
</comment>
<dbReference type="SUPFAM" id="SSF53448">
    <property type="entry name" value="Nucleotide-diphospho-sugar transferases"/>
    <property type="match status" value="1"/>
</dbReference>
<dbReference type="EC" id="2.4.-.-" evidence="1"/>
<protein>
    <submittedName>
        <fullName evidence="1">Glycosyltransferase family A protein</fullName>
        <ecNumber evidence="1">2.4.-.-</ecNumber>
    </submittedName>
</protein>
<dbReference type="Proteomes" id="UP001596142">
    <property type="component" value="Unassembled WGS sequence"/>
</dbReference>
<reference evidence="2" key="1">
    <citation type="journal article" date="2019" name="Int. J. Syst. Evol. Microbiol.">
        <title>The Global Catalogue of Microorganisms (GCM) 10K type strain sequencing project: providing services to taxonomists for standard genome sequencing and annotation.</title>
        <authorList>
            <consortium name="The Broad Institute Genomics Platform"/>
            <consortium name="The Broad Institute Genome Sequencing Center for Infectious Disease"/>
            <person name="Wu L."/>
            <person name="Ma J."/>
        </authorList>
    </citation>
    <scope>NUCLEOTIDE SEQUENCE [LARGE SCALE GENOMIC DNA]</scope>
    <source>
        <strain evidence="2">CECT 7184</strain>
    </source>
</reference>
<dbReference type="GO" id="GO:0016757">
    <property type="term" value="F:glycosyltransferase activity"/>
    <property type="evidence" value="ECO:0007669"/>
    <property type="project" value="UniProtKB-KW"/>
</dbReference>